<organism evidence="7 8">
    <name type="scientific">Littorina saxatilis</name>
    <dbReference type="NCBI Taxonomy" id="31220"/>
    <lineage>
        <taxon>Eukaryota</taxon>
        <taxon>Metazoa</taxon>
        <taxon>Spiralia</taxon>
        <taxon>Lophotrochozoa</taxon>
        <taxon>Mollusca</taxon>
        <taxon>Gastropoda</taxon>
        <taxon>Caenogastropoda</taxon>
        <taxon>Littorinimorpha</taxon>
        <taxon>Littorinoidea</taxon>
        <taxon>Littorinidae</taxon>
        <taxon>Littorina</taxon>
    </lineage>
</organism>
<evidence type="ECO:0000313" key="7">
    <source>
        <dbReference type="EMBL" id="KAK7108590.1"/>
    </source>
</evidence>
<dbReference type="GO" id="GO:0045493">
    <property type="term" value="P:xylan catabolic process"/>
    <property type="evidence" value="ECO:0007669"/>
    <property type="project" value="InterPro"/>
</dbReference>
<dbReference type="AlphaFoldDB" id="A0AAN9GJ18"/>
<dbReference type="EMBL" id="JBAMIC010000004">
    <property type="protein sequence ID" value="KAK7108590.1"/>
    <property type="molecule type" value="Genomic_DNA"/>
</dbReference>
<proteinExistence type="predicted"/>
<evidence type="ECO:0000259" key="6">
    <source>
        <dbReference type="PROSITE" id="PS50041"/>
    </source>
</evidence>
<feature type="domain" description="C-type lectin" evidence="6">
    <location>
        <begin position="27"/>
        <end position="148"/>
    </location>
</feature>
<sequence>MGYLFVVSLALLLHGVLSGCPNGWTQFQNSCYEYMSSAHKWTDAQTSCKSLDQHGKLVEIGSADENNFVANFVKSHGGQNVWVGINDMAKEGHFVFGTSTWGLPYTNWNPGEPNNNAGSEDCVAIDVQRYNGHWHDQNCDNQLSFVCEVVGQVTGGHTAAPNTGSHQNYPFRDTSLSWDKRVDDLVSRLTLEEIQGQMSRGGAGRPAPAIPRLGIEEYQFWTGCNRGDVWAPGNATSFPQAIGIAAAFDPDLRFRVAEATSIEVRAKHIVFQRTGQHGTHTGLSCFSPNLDIMKHPFWGRNQETHGECPYMARVFADKFIKGLHGDHPRYARATAGCKHFAVHSGPEKAHGPHGHDRRSFDSKASMEDMRMTYLPGFRQCVESGTYSFMSSYNAINGVPVPANKWLLTDLLRNEWNFTGYVLADSGAIENMVYSFHYTKNAVDTVAACVNAGLNIETSGNLDNPMFMSMVDAIHQGKLTEKLVRERVKPLFYTRMRLGEFDPPHLNPYMNLDLSSIESPKHRQLSLETAMKSYVLLKNNGVLPLRKRYNNVALVGPFSTEINNLMGDYASNTPWSFKTSVMDAVKHVASNVHHGDGCDDVKCKNYNSQQVISQLNNVDLIFVAIGTGQTQEEEGVDKFDYNLPGHQKQLLNDVLDHAHNTPVIVVLFTGSALDISFADADHRVSAILECFFPSQAAGTALGHVFANDVAGAVPAGRLPFTWYKSENDIGDINDYSMAGKTYRYLNKEPLYPFGYGLSYTSFHYSQLSAPTTVQAGKDLKGSVHVQNTGSFDADEAVQVYMSWEEQGVPAPKVQLAWFDRLTIPKGGSKTVTFTVEAKTMALWVNNGWKISQGRMKLYAGGQQPNQKRSVGSNVLSHDFAVQGTHHPQTLIG</sequence>
<dbReference type="InterPro" id="IPR002772">
    <property type="entry name" value="Glyco_hydro_3_C"/>
</dbReference>
<dbReference type="Pfam" id="PF01915">
    <property type="entry name" value="Glyco_hydro_3_C"/>
    <property type="match status" value="1"/>
</dbReference>
<comment type="caution">
    <text evidence="7">The sequence shown here is derived from an EMBL/GenBank/DDBJ whole genome shotgun (WGS) entry which is preliminary data.</text>
</comment>
<dbReference type="Pfam" id="PF00059">
    <property type="entry name" value="Lectin_C"/>
    <property type="match status" value="1"/>
</dbReference>
<name>A0AAN9GJ18_9CAEN</name>
<dbReference type="CDD" id="cd00037">
    <property type="entry name" value="CLECT"/>
    <property type="match status" value="1"/>
</dbReference>
<dbReference type="SUPFAM" id="SSF51445">
    <property type="entry name" value="(Trans)glycosidases"/>
    <property type="match status" value="1"/>
</dbReference>
<dbReference type="Gene3D" id="3.20.20.300">
    <property type="entry name" value="Glycoside hydrolase, family 3, N-terminal domain"/>
    <property type="match status" value="1"/>
</dbReference>
<dbReference type="Gene3D" id="3.40.50.1700">
    <property type="entry name" value="Glycoside hydrolase family 3 C-terminal domain"/>
    <property type="match status" value="1"/>
</dbReference>
<dbReference type="Gene3D" id="2.60.40.10">
    <property type="entry name" value="Immunoglobulins"/>
    <property type="match status" value="1"/>
</dbReference>
<dbReference type="Pfam" id="PF00933">
    <property type="entry name" value="Glyco_hydro_3"/>
    <property type="match status" value="1"/>
</dbReference>
<dbReference type="GO" id="GO:0046556">
    <property type="term" value="F:alpha-L-arabinofuranosidase activity"/>
    <property type="evidence" value="ECO:0007669"/>
    <property type="project" value="TreeGrafter"/>
</dbReference>
<evidence type="ECO:0000256" key="3">
    <source>
        <dbReference type="ARBA" id="ARBA00023157"/>
    </source>
</evidence>
<feature type="signal peptide" evidence="5">
    <location>
        <begin position="1"/>
        <end position="18"/>
    </location>
</feature>
<dbReference type="SMART" id="SM01217">
    <property type="entry name" value="Fn3_like"/>
    <property type="match status" value="1"/>
</dbReference>
<dbReference type="InterPro" id="IPR044993">
    <property type="entry name" value="BXL"/>
</dbReference>
<reference evidence="7 8" key="1">
    <citation type="submission" date="2024-02" db="EMBL/GenBank/DDBJ databases">
        <title>Chromosome-scale genome assembly of the rough periwinkle Littorina saxatilis.</title>
        <authorList>
            <person name="De Jode A."/>
            <person name="Faria R."/>
            <person name="Formenti G."/>
            <person name="Sims Y."/>
            <person name="Smith T.P."/>
            <person name="Tracey A."/>
            <person name="Wood J.M.D."/>
            <person name="Zagrodzka Z.B."/>
            <person name="Johannesson K."/>
            <person name="Butlin R.K."/>
            <person name="Leder E.H."/>
        </authorList>
    </citation>
    <scope>NUCLEOTIDE SEQUENCE [LARGE SCALE GENOMIC DNA]</scope>
    <source>
        <strain evidence="7">Snail1</strain>
        <tissue evidence="7">Muscle</tissue>
    </source>
</reference>
<evidence type="ECO:0000256" key="2">
    <source>
        <dbReference type="ARBA" id="ARBA00022801"/>
    </source>
</evidence>
<dbReference type="InterPro" id="IPR017853">
    <property type="entry name" value="GH"/>
</dbReference>
<dbReference type="InterPro" id="IPR001764">
    <property type="entry name" value="Glyco_hydro_3_N"/>
</dbReference>
<keyword evidence="3" id="KW-1015">Disulfide bond</keyword>
<dbReference type="SUPFAM" id="SSF56436">
    <property type="entry name" value="C-type lectin-like"/>
    <property type="match status" value="1"/>
</dbReference>
<dbReference type="InterPro" id="IPR036962">
    <property type="entry name" value="Glyco_hydro_3_N_sf"/>
</dbReference>
<dbReference type="InterPro" id="IPR018378">
    <property type="entry name" value="C-type_lectin_CS"/>
</dbReference>
<accession>A0AAN9GJ18</accession>
<dbReference type="PANTHER" id="PTHR42721:SF42">
    <property type="entry name" value="FIBRONECTIN TYPE III-LIKE DOMAIN-CONTAINING PROTEIN"/>
    <property type="match status" value="1"/>
</dbReference>
<dbReference type="InterPro" id="IPR026891">
    <property type="entry name" value="Fn3-like"/>
</dbReference>
<dbReference type="InterPro" id="IPR016186">
    <property type="entry name" value="C-type_lectin-like/link_sf"/>
</dbReference>
<evidence type="ECO:0000256" key="5">
    <source>
        <dbReference type="SAM" id="SignalP"/>
    </source>
</evidence>
<protein>
    <recommendedName>
        <fullName evidence="6">C-type lectin domain-containing protein</fullName>
    </recommendedName>
</protein>
<dbReference type="InterPro" id="IPR013783">
    <property type="entry name" value="Ig-like_fold"/>
</dbReference>
<keyword evidence="1 5" id="KW-0732">Signal</keyword>
<dbReference type="GO" id="GO:0031222">
    <property type="term" value="P:arabinan catabolic process"/>
    <property type="evidence" value="ECO:0007669"/>
    <property type="project" value="TreeGrafter"/>
</dbReference>
<dbReference type="SUPFAM" id="SSF52279">
    <property type="entry name" value="Beta-D-glucan exohydrolase, C-terminal domain"/>
    <property type="match status" value="1"/>
</dbReference>
<dbReference type="PROSITE" id="PS50041">
    <property type="entry name" value="C_TYPE_LECTIN_2"/>
    <property type="match status" value="1"/>
</dbReference>
<dbReference type="PRINTS" id="PR00133">
    <property type="entry name" value="GLHYDRLASE3"/>
</dbReference>
<dbReference type="PANTHER" id="PTHR42721">
    <property type="entry name" value="SUGAR HYDROLASE-RELATED"/>
    <property type="match status" value="1"/>
</dbReference>
<dbReference type="Pfam" id="PF14310">
    <property type="entry name" value="Fn3-like"/>
    <property type="match status" value="1"/>
</dbReference>
<dbReference type="PROSITE" id="PS00615">
    <property type="entry name" value="C_TYPE_LECTIN_1"/>
    <property type="match status" value="1"/>
</dbReference>
<dbReference type="Gene3D" id="3.10.100.10">
    <property type="entry name" value="Mannose-Binding Protein A, subunit A"/>
    <property type="match status" value="1"/>
</dbReference>
<dbReference type="InterPro" id="IPR036881">
    <property type="entry name" value="Glyco_hydro_3_C_sf"/>
</dbReference>
<dbReference type="Proteomes" id="UP001374579">
    <property type="component" value="Unassembled WGS sequence"/>
</dbReference>
<evidence type="ECO:0000256" key="1">
    <source>
        <dbReference type="ARBA" id="ARBA00022729"/>
    </source>
</evidence>
<keyword evidence="4" id="KW-0326">Glycosidase</keyword>
<dbReference type="InterPro" id="IPR001304">
    <property type="entry name" value="C-type_lectin-like"/>
</dbReference>
<feature type="chain" id="PRO_5042833358" description="C-type lectin domain-containing protein" evidence="5">
    <location>
        <begin position="19"/>
        <end position="891"/>
    </location>
</feature>
<dbReference type="GO" id="GO:0009044">
    <property type="term" value="F:xylan 1,4-beta-xylosidase activity"/>
    <property type="evidence" value="ECO:0007669"/>
    <property type="project" value="InterPro"/>
</dbReference>
<dbReference type="SMART" id="SM00034">
    <property type="entry name" value="CLECT"/>
    <property type="match status" value="1"/>
</dbReference>
<keyword evidence="2" id="KW-0378">Hydrolase</keyword>
<keyword evidence="8" id="KW-1185">Reference proteome</keyword>
<gene>
    <name evidence="7" type="ORF">V1264_016300</name>
</gene>
<evidence type="ECO:0000313" key="8">
    <source>
        <dbReference type="Proteomes" id="UP001374579"/>
    </source>
</evidence>
<evidence type="ECO:0000256" key="4">
    <source>
        <dbReference type="ARBA" id="ARBA00023295"/>
    </source>
</evidence>
<dbReference type="InterPro" id="IPR016187">
    <property type="entry name" value="CTDL_fold"/>
</dbReference>